<dbReference type="SUPFAM" id="SSF56349">
    <property type="entry name" value="DNA breaking-rejoining enzymes"/>
    <property type="match status" value="1"/>
</dbReference>
<name>A0ABU1L0K2_9BURK</name>
<keyword evidence="3" id="KW-1185">Reference proteome</keyword>
<dbReference type="InterPro" id="IPR011010">
    <property type="entry name" value="DNA_brk_join_enz"/>
</dbReference>
<protein>
    <submittedName>
        <fullName evidence="2">Integrase</fullName>
    </submittedName>
</protein>
<evidence type="ECO:0000256" key="1">
    <source>
        <dbReference type="ARBA" id="ARBA00023172"/>
    </source>
</evidence>
<evidence type="ECO:0000313" key="2">
    <source>
        <dbReference type="EMBL" id="MDR6376751.1"/>
    </source>
</evidence>
<accession>A0ABU1L0K2</accession>
<keyword evidence="1" id="KW-0233">DNA recombination</keyword>
<gene>
    <name evidence="2" type="ORF">J2776_003451</name>
</gene>
<dbReference type="Proteomes" id="UP001185254">
    <property type="component" value="Unassembled WGS sequence"/>
</dbReference>
<evidence type="ECO:0000313" key="3">
    <source>
        <dbReference type="Proteomes" id="UP001185254"/>
    </source>
</evidence>
<reference evidence="2 3" key="1">
    <citation type="submission" date="2023-07" db="EMBL/GenBank/DDBJ databases">
        <title>Sorghum-associated microbial communities from plants grown in Nebraska, USA.</title>
        <authorList>
            <person name="Schachtman D."/>
        </authorList>
    </citation>
    <scope>NUCLEOTIDE SEQUENCE [LARGE SCALE GENOMIC DNA]</scope>
    <source>
        <strain evidence="2 3">DS1039</strain>
    </source>
</reference>
<dbReference type="EMBL" id="JAVDQN010000002">
    <property type="protein sequence ID" value="MDR6376751.1"/>
    <property type="molecule type" value="Genomic_DNA"/>
</dbReference>
<organism evidence="2 3">
    <name type="scientific">Paraburkholderia caledonica</name>
    <dbReference type="NCBI Taxonomy" id="134536"/>
    <lineage>
        <taxon>Bacteria</taxon>
        <taxon>Pseudomonadati</taxon>
        <taxon>Pseudomonadota</taxon>
        <taxon>Betaproteobacteria</taxon>
        <taxon>Burkholderiales</taxon>
        <taxon>Burkholderiaceae</taxon>
        <taxon>Paraburkholderia</taxon>
    </lineage>
</organism>
<comment type="caution">
    <text evidence="2">The sequence shown here is derived from an EMBL/GenBank/DDBJ whole genome shotgun (WGS) entry which is preliminary data.</text>
</comment>
<sequence>MLANPFAGAKVRGGAKTGDLDASRAFTEGEWLLVRTIAEGLEWSYGWSAPAAQRLCFLLDFGFATGLRVSELVGAMLGHIDRDACGEHWLRVTGKSRT</sequence>
<dbReference type="InterPro" id="IPR013762">
    <property type="entry name" value="Integrase-like_cat_sf"/>
</dbReference>
<dbReference type="Gene3D" id="1.10.443.10">
    <property type="entry name" value="Intergrase catalytic core"/>
    <property type="match status" value="1"/>
</dbReference>
<proteinExistence type="predicted"/>